<comment type="function">
    <text evidence="8">Toxic component of a toxin-antitoxin (TA) system. An RNase.</text>
</comment>
<protein>
    <recommendedName>
        <fullName evidence="8">Ribonuclease VapC</fullName>
        <shortName evidence="8">RNase VapC</shortName>
        <ecNumber evidence="8">3.1.-.-</ecNumber>
    </recommendedName>
    <alternativeName>
        <fullName evidence="8">Toxin VapC</fullName>
    </alternativeName>
</protein>
<dbReference type="InterPro" id="IPR002716">
    <property type="entry name" value="PIN_dom"/>
</dbReference>
<keyword evidence="6 8" id="KW-0460">Magnesium</keyword>
<dbReference type="Gene3D" id="3.40.50.1010">
    <property type="entry name" value="5'-nuclease"/>
    <property type="match status" value="1"/>
</dbReference>
<evidence type="ECO:0000256" key="6">
    <source>
        <dbReference type="ARBA" id="ARBA00022842"/>
    </source>
</evidence>
<evidence type="ECO:0000256" key="3">
    <source>
        <dbReference type="ARBA" id="ARBA00022722"/>
    </source>
</evidence>
<evidence type="ECO:0000313" key="11">
    <source>
        <dbReference type="Proteomes" id="UP000260351"/>
    </source>
</evidence>
<dbReference type="EMBL" id="QUZK01000038">
    <property type="protein sequence ID" value="RFF30104.1"/>
    <property type="molecule type" value="Genomic_DNA"/>
</dbReference>
<sequence length="134" mass="14611">MVSGYLLDTNMLIAAIKGRSPVREKLETVDASQLLVSPIVLGELLTGVEKSQRRSSNRKRLLDVLTGLRMVDLQPEVAVLYGQVRAALESAGTPIGANDLWIAAHALSLEAVVVTDNEREFCRVSGLNVENWLV</sequence>
<evidence type="ECO:0000256" key="4">
    <source>
        <dbReference type="ARBA" id="ARBA00022723"/>
    </source>
</evidence>
<dbReference type="EC" id="3.1.-.-" evidence="8"/>
<evidence type="ECO:0000313" key="10">
    <source>
        <dbReference type="EMBL" id="RFF30104.1"/>
    </source>
</evidence>
<evidence type="ECO:0000256" key="2">
    <source>
        <dbReference type="ARBA" id="ARBA00022649"/>
    </source>
</evidence>
<feature type="binding site" evidence="8">
    <location>
        <position position="99"/>
    </location>
    <ligand>
        <name>Mg(2+)</name>
        <dbReference type="ChEBI" id="CHEBI:18420"/>
    </ligand>
</feature>
<feature type="domain" description="PIN" evidence="9">
    <location>
        <begin position="5"/>
        <end position="126"/>
    </location>
</feature>
<accession>A0A3E1K7T3</accession>
<dbReference type="Proteomes" id="UP000260351">
    <property type="component" value="Unassembled WGS sequence"/>
</dbReference>
<dbReference type="InterPro" id="IPR029060">
    <property type="entry name" value="PIN-like_dom_sf"/>
</dbReference>
<dbReference type="PANTHER" id="PTHR33653:SF1">
    <property type="entry name" value="RIBONUCLEASE VAPC2"/>
    <property type="match status" value="1"/>
</dbReference>
<reference evidence="10 11" key="1">
    <citation type="submission" date="2018-08" db="EMBL/GenBank/DDBJ databases">
        <title>Wenzhouxiangella salilacus sp. nov., a novel bacterium isolated from a saline lake in Xinjiang Province, China.</title>
        <authorList>
            <person name="Han S."/>
        </authorList>
    </citation>
    <scope>NUCLEOTIDE SEQUENCE [LARGE SCALE GENOMIC DNA]</scope>
    <source>
        <strain evidence="10 11">XDB06</strain>
    </source>
</reference>
<evidence type="ECO:0000256" key="7">
    <source>
        <dbReference type="ARBA" id="ARBA00038093"/>
    </source>
</evidence>
<dbReference type="OrthoDB" id="9796690at2"/>
<evidence type="ECO:0000256" key="5">
    <source>
        <dbReference type="ARBA" id="ARBA00022801"/>
    </source>
</evidence>
<proteinExistence type="inferred from homology"/>
<dbReference type="InterPro" id="IPR022907">
    <property type="entry name" value="VapC_family"/>
</dbReference>
<keyword evidence="11" id="KW-1185">Reference proteome</keyword>
<dbReference type="AlphaFoldDB" id="A0A3E1K7T3"/>
<evidence type="ECO:0000259" key="9">
    <source>
        <dbReference type="Pfam" id="PF01850"/>
    </source>
</evidence>
<organism evidence="10 11">
    <name type="scientific">Wenzhouxiangella sediminis</name>
    <dbReference type="NCBI Taxonomy" id="1792836"/>
    <lineage>
        <taxon>Bacteria</taxon>
        <taxon>Pseudomonadati</taxon>
        <taxon>Pseudomonadota</taxon>
        <taxon>Gammaproteobacteria</taxon>
        <taxon>Chromatiales</taxon>
        <taxon>Wenzhouxiangellaceae</taxon>
        <taxon>Wenzhouxiangella</taxon>
    </lineage>
</organism>
<keyword evidence="4 8" id="KW-0479">Metal-binding</keyword>
<keyword evidence="8" id="KW-0800">Toxin</keyword>
<dbReference type="GO" id="GO:0000287">
    <property type="term" value="F:magnesium ion binding"/>
    <property type="evidence" value="ECO:0007669"/>
    <property type="project" value="UniProtKB-UniRule"/>
</dbReference>
<dbReference type="GO" id="GO:0016787">
    <property type="term" value="F:hydrolase activity"/>
    <property type="evidence" value="ECO:0007669"/>
    <property type="project" value="UniProtKB-KW"/>
</dbReference>
<dbReference type="Pfam" id="PF01850">
    <property type="entry name" value="PIN"/>
    <property type="match status" value="1"/>
</dbReference>
<dbReference type="GO" id="GO:0004540">
    <property type="term" value="F:RNA nuclease activity"/>
    <property type="evidence" value="ECO:0007669"/>
    <property type="project" value="InterPro"/>
</dbReference>
<dbReference type="SUPFAM" id="SSF88723">
    <property type="entry name" value="PIN domain-like"/>
    <property type="match status" value="1"/>
</dbReference>
<comment type="similarity">
    <text evidence="7 8">Belongs to the PINc/VapC protein family.</text>
</comment>
<dbReference type="InterPro" id="IPR050556">
    <property type="entry name" value="Type_II_TA_system_RNase"/>
</dbReference>
<dbReference type="GO" id="GO:0090729">
    <property type="term" value="F:toxin activity"/>
    <property type="evidence" value="ECO:0007669"/>
    <property type="project" value="UniProtKB-KW"/>
</dbReference>
<keyword evidence="5 8" id="KW-0378">Hydrolase</keyword>
<comment type="cofactor">
    <cofactor evidence="1 8">
        <name>Mg(2+)</name>
        <dbReference type="ChEBI" id="CHEBI:18420"/>
    </cofactor>
</comment>
<keyword evidence="2 8" id="KW-1277">Toxin-antitoxin system</keyword>
<comment type="caution">
    <text evidence="10">The sequence shown here is derived from an EMBL/GenBank/DDBJ whole genome shotgun (WGS) entry which is preliminary data.</text>
</comment>
<feature type="binding site" evidence="8">
    <location>
        <position position="8"/>
    </location>
    <ligand>
        <name>Mg(2+)</name>
        <dbReference type="ChEBI" id="CHEBI:18420"/>
    </ligand>
</feature>
<dbReference type="HAMAP" id="MF_00265">
    <property type="entry name" value="VapC_Nob1"/>
    <property type="match status" value="1"/>
</dbReference>
<dbReference type="PANTHER" id="PTHR33653">
    <property type="entry name" value="RIBONUCLEASE VAPC2"/>
    <property type="match status" value="1"/>
</dbReference>
<gene>
    <name evidence="8" type="primary">vapC</name>
    <name evidence="10" type="ORF">DZC52_09840</name>
</gene>
<keyword evidence="3 8" id="KW-0540">Nuclease</keyword>
<evidence type="ECO:0000256" key="8">
    <source>
        <dbReference type="HAMAP-Rule" id="MF_00265"/>
    </source>
</evidence>
<evidence type="ECO:0000256" key="1">
    <source>
        <dbReference type="ARBA" id="ARBA00001946"/>
    </source>
</evidence>
<name>A0A3E1K7T3_9GAMM</name>